<dbReference type="EMBL" id="JARAVY010000032">
    <property type="protein sequence ID" value="MDX2915673.1"/>
    <property type="molecule type" value="Genomic_DNA"/>
</dbReference>
<sequence length="235" mass="25597">MLDIEADAPLSPADAAHAGRLLALARSLGIDPLDLDEAVHDAASQYASGASNSSDRDDEDASCDELHDEAGRQAADINNHGLDKQVAYLVAQSGHKETEQIIRQVGGMKQSEPASTDPDEITELRGVFSDGYAADDINRVFGVIEDVYGQRLVCRWELFDEEWYRGNSEFYFEDGDAYYYDAGIYSWLSGAPDAPVDLGNPSQWRGKRVPDSDAEGPQHAATDDGMHNVALADTE</sequence>
<organism evidence="2 3">
    <name type="scientific">Streptomyces griseiscabiei</name>
    <dbReference type="NCBI Taxonomy" id="2993540"/>
    <lineage>
        <taxon>Bacteria</taxon>
        <taxon>Bacillati</taxon>
        <taxon>Actinomycetota</taxon>
        <taxon>Actinomycetes</taxon>
        <taxon>Kitasatosporales</taxon>
        <taxon>Streptomycetaceae</taxon>
        <taxon>Streptomyces</taxon>
    </lineage>
</organism>
<accession>A0ABU4LJB8</accession>
<feature type="region of interest" description="Disordered" evidence="1">
    <location>
        <begin position="45"/>
        <end position="65"/>
    </location>
</feature>
<proteinExistence type="predicted"/>
<keyword evidence="3" id="KW-1185">Reference proteome</keyword>
<name>A0ABU4LJB8_9ACTN</name>
<dbReference type="Proteomes" id="UP001271723">
    <property type="component" value="Unassembled WGS sequence"/>
</dbReference>
<comment type="caution">
    <text evidence="2">The sequence shown here is derived from an EMBL/GenBank/DDBJ whole genome shotgun (WGS) entry which is preliminary data.</text>
</comment>
<dbReference type="RefSeq" id="WP_060880859.1">
    <property type="nucleotide sequence ID" value="NZ_JAGJBZ010000005.1"/>
</dbReference>
<evidence type="ECO:0000313" key="3">
    <source>
        <dbReference type="Proteomes" id="UP001271723"/>
    </source>
</evidence>
<evidence type="ECO:0000256" key="1">
    <source>
        <dbReference type="SAM" id="MobiDB-lite"/>
    </source>
</evidence>
<reference evidence="2 3" key="1">
    <citation type="journal article" date="2023" name="Microb. Genom.">
        <title>Mesoterricola silvestris gen. nov., sp. nov., Mesoterricola sediminis sp. nov., Geothrix oryzae sp. nov., Geothrix edaphica sp. nov., Geothrix rubra sp. nov., and Geothrix limicola sp. nov., six novel members of Acidobacteriota isolated from soils.</title>
        <authorList>
            <person name="Weisberg A.J."/>
            <person name="Pearce E."/>
            <person name="Kramer C.G."/>
            <person name="Chang J.H."/>
            <person name="Clarke C.R."/>
        </authorList>
    </citation>
    <scope>NUCLEOTIDE SEQUENCE [LARGE SCALE GENOMIC DNA]</scope>
    <source>
        <strain evidence="2 3">NRRL_B-2795</strain>
    </source>
</reference>
<evidence type="ECO:0000313" key="2">
    <source>
        <dbReference type="EMBL" id="MDX2915673.1"/>
    </source>
</evidence>
<gene>
    <name evidence="2" type="ORF">PV517_44280</name>
</gene>
<feature type="region of interest" description="Disordered" evidence="1">
    <location>
        <begin position="198"/>
        <end position="235"/>
    </location>
</feature>
<protein>
    <submittedName>
        <fullName evidence="2">Uncharacterized protein</fullName>
    </submittedName>
</protein>